<dbReference type="Proteomes" id="UP001159363">
    <property type="component" value="Chromosome 2"/>
</dbReference>
<organism evidence="2 3">
    <name type="scientific">Dryococelus australis</name>
    <dbReference type="NCBI Taxonomy" id="614101"/>
    <lineage>
        <taxon>Eukaryota</taxon>
        <taxon>Metazoa</taxon>
        <taxon>Ecdysozoa</taxon>
        <taxon>Arthropoda</taxon>
        <taxon>Hexapoda</taxon>
        <taxon>Insecta</taxon>
        <taxon>Pterygota</taxon>
        <taxon>Neoptera</taxon>
        <taxon>Polyneoptera</taxon>
        <taxon>Phasmatodea</taxon>
        <taxon>Verophasmatodea</taxon>
        <taxon>Anareolatae</taxon>
        <taxon>Phasmatidae</taxon>
        <taxon>Eurycanthinae</taxon>
        <taxon>Dryococelus</taxon>
    </lineage>
</organism>
<name>A0ABQ9I8X9_9NEOP</name>
<gene>
    <name evidence="2" type="ORF">PR048_005710</name>
</gene>
<proteinExistence type="predicted"/>
<feature type="region of interest" description="Disordered" evidence="1">
    <location>
        <begin position="47"/>
        <end position="71"/>
    </location>
</feature>
<comment type="caution">
    <text evidence="2">The sequence shown here is derived from an EMBL/GenBank/DDBJ whole genome shotgun (WGS) entry which is preliminary data.</text>
</comment>
<evidence type="ECO:0000256" key="1">
    <source>
        <dbReference type="SAM" id="MobiDB-lite"/>
    </source>
</evidence>
<evidence type="ECO:0000313" key="2">
    <source>
        <dbReference type="EMBL" id="KAJ8893127.1"/>
    </source>
</evidence>
<reference evidence="2 3" key="1">
    <citation type="submission" date="2023-02" db="EMBL/GenBank/DDBJ databases">
        <title>LHISI_Scaffold_Assembly.</title>
        <authorList>
            <person name="Stuart O.P."/>
            <person name="Cleave R."/>
            <person name="Magrath M.J.L."/>
            <person name="Mikheyev A.S."/>
        </authorList>
    </citation>
    <scope>NUCLEOTIDE SEQUENCE [LARGE SCALE GENOMIC DNA]</scope>
    <source>
        <strain evidence="2">Daus_M_001</strain>
        <tissue evidence="2">Leg muscle</tissue>
    </source>
</reference>
<feature type="compositionally biased region" description="Polar residues" evidence="1">
    <location>
        <begin position="48"/>
        <end position="57"/>
    </location>
</feature>
<protein>
    <submittedName>
        <fullName evidence="2">Uncharacterized protein</fullName>
    </submittedName>
</protein>
<accession>A0ABQ9I8X9</accession>
<sequence length="83" mass="9430">MNEMNNKKEVMKQGIPRTTLAQYKRGRTSSLTEEMLFLGFPARECERSMSSNANTGTGERGSSDQVVRTRSERTVNKLCRIDL</sequence>
<evidence type="ECO:0000313" key="3">
    <source>
        <dbReference type="Proteomes" id="UP001159363"/>
    </source>
</evidence>
<dbReference type="EMBL" id="JARBHB010000002">
    <property type="protein sequence ID" value="KAJ8893127.1"/>
    <property type="molecule type" value="Genomic_DNA"/>
</dbReference>
<keyword evidence="3" id="KW-1185">Reference proteome</keyword>